<reference evidence="3 4" key="1">
    <citation type="submission" date="2018-01" db="EMBL/GenBank/DDBJ databases">
        <title>Draft genome sequences of Chryseobacterium lactis NCTC11390, Chryseobacterium oncorhynchi 701B-08, and Chryseobacterium viscerum 687B-08.</title>
        <authorList>
            <person name="Jeong J.-J."/>
            <person name="Lee Y.J."/>
            <person name="Park B."/>
            <person name="Choi I.-G."/>
            <person name="Kim K.D."/>
        </authorList>
    </citation>
    <scope>NUCLEOTIDE SEQUENCE [LARGE SCALE GENOMIC DNA]</scope>
    <source>
        <strain evidence="3 4">NCTC11390</strain>
    </source>
</reference>
<keyword evidence="1" id="KW-1133">Transmembrane helix</keyword>
<keyword evidence="1" id="KW-0472">Membrane</keyword>
<reference evidence="2 5" key="2">
    <citation type="submission" date="2018-11" db="EMBL/GenBank/DDBJ databases">
        <title>Proposal to divide the Flavobacteriaceae and reorganize its genera based on Amino Acid Identity values calculated from whole genome sequences.</title>
        <authorList>
            <person name="Nicholson A.C."/>
            <person name="Gulvik C.A."/>
            <person name="Whitney A.M."/>
            <person name="Humrighouse B.W."/>
            <person name="Bell M."/>
            <person name="Holmes B."/>
            <person name="Steigerwalt A.G."/>
            <person name="Villarma A."/>
            <person name="Sheth M."/>
            <person name="Batra D."/>
            <person name="Pryor J."/>
            <person name="Bernardet J.-F."/>
            <person name="Hugo C."/>
            <person name="Kampfer P."/>
            <person name="Newman J."/>
            <person name="McQuiston J.R."/>
        </authorList>
    </citation>
    <scope>NUCLEOTIDE SEQUENCE [LARGE SCALE GENOMIC DNA]</scope>
    <source>
        <strain evidence="2 5">KC_1864</strain>
    </source>
</reference>
<evidence type="ECO:0000313" key="3">
    <source>
        <dbReference type="EMBL" id="PNW15719.1"/>
    </source>
</evidence>
<dbReference type="Proteomes" id="UP000279972">
    <property type="component" value="Chromosome"/>
</dbReference>
<protein>
    <recommendedName>
        <fullName evidence="6">Lysoplasmalogenase</fullName>
    </recommendedName>
</protein>
<feature type="transmembrane region" description="Helical" evidence="1">
    <location>
        <begin position="56"/>
        <end position="74"/>
    </location>
</feature>
<name>A0A3G6RYG4_CHRLC</name>
<evidence type="ECO:0000313" key="4">
    <source>
        <dbReference type="Proteomes" id="UP000236262"/>
    </source>
</evidence>
<feature type="transmembrane region" description="Helical" evidence="1">
    <location>
        <begin position="6"/>
        <end position="25"/>
    </location>
</feature>
<accession>A0A3G6RYG4</accession>
<gene>
    <name evidence="3" type="ORF">C1637_04660</name>
    <name evidence="2" type="ORF">EG342_08050</name>
</gene>
<dbReference type="EMBL" id="CP033924">
    <property type="protein sequence ID" value="AZA81869.1"/>
    <property type="molecule type" value="Genomic_DNA"/>
</dbReference>
<keyword evidence="5" id="KW-1185">Reference proteome</keyword>
<evidence type="ECO:0000256" key="1">
    <source>
        <dbReference type="SAM" id="Phobius"/>
    </source>
</evidence>
<feature type="transmembrane region" description="Helical" evidence="1">
    <location>
        <begin position="141"/>
        <end position="166"/>
    </location>
</feature>
<dbReference type="AlphaFoldDB" id="A0A3G6RYG4"/>
<evidence type="ECO:0000313" key="2">
    <source>
        <dbReference type="EMBL" id="AZA81869.1"/>
    </source>
</evidence>
<evidence type="ECO:0000313" key="5">
    <source>
        <dbReference type="Proteomes" id="UP000279972"/>
    </source>
</evidence>
<feature type="transmembrane region" description="Helical" evidence="1">
    <location>
        <begin position="81"/>
        <end position="100"/>
    </location>
</feature>
<organism evidence="3 4">
    <name type="scientific">Chryseobacterium lactis</name>
    <dbReference type="NCBI Taxonomy" id="1241981"/>
    <lineage>
        <taxon>Bacteria</taxon>
        <taxon>Pseudomonadati</taxon>
        <taxon>Bacteroidota</taxon>
        <taxon>Flavobacteriia</taxon>
        <taxon>Flavobacteriales</taxon>
        <taxon>Weeksellaceae</taxon>
        <taxon>Chryseobacterium group</taxon>
        <taxon>Chryseobacterium</taxon>
    </lineage>
</organism>
<feature type="transmembrane region" description="Helical" evidence="1">
    <location>
        <begin position="178"/>
        <end position="196"/>
    </location>
</feature>
<feature type="transmembrane region" description="Helical" evidence="1">
    <location>
        <begin position="106"/>
        <end position="125"/>
    </location>
</feature>
<sequence>MTDVNILYHVYISLALICLVISLTARNYPKKLWIYFLAVFVTDVYMYYGYPYVQYNIHAIAMAFYSLFFLWYYREVFSRRVFKMVFSIGVLISVICLFSISNPYDIKIIGLLISSFISLPLLWFHKEIKEINQNKITDKNLFWVSSGMIMWVTFFIFKMIPLYFLYTEDRRFLLEIDLIFQYVNIIFYFILLKSLFCKV</sequence>
<evidence type="ECO:0008006" key="6">
    <source>
        <dbReference type="Google" id="ProtNLM"/>
    </source>
</evidence>
<feature type="transmembrane region" description="Helical" evidence="1">
    <location>
        <begin position="32"/>
        <end position="50"/>
    </location>
</feature>
<keyword evidence="1" id="KW-0812">Transmembrane</keyword>
<dbReference type="EMBL" id="PPEH01000001">
    <property type="protein sequence ID" value="PNW15719.1"/>
    <property type="molecule type" value="Genomic_DNA"/>
</dbReference>
<dbReference type="KEGG" id="clac:EG342_08050"/>
<proteinExistence type="predicted"/>
<dbReference type="Proteomes" id="UP000236262">
    <property type="component" value="Unassembled WGS sequence"/>
</dbReference>